<organism evidence="3 4">
    <name type="scientific">Vibrio phage VP-1</name>
    <dbReference type="NCBI Taxonomy" id="2234088"/>
    <lineage>
        <taxon>Viruses</taxon>
        <taxon>Duplodnaviria</taxon>
        <taxon>Heunggongvirae</taxon>
        <taxon>Uroviricota</taxon>
        <taxon>Caudoviricetes</taxon>
        <taxon>Pantevenvirales</taxon>
        <taxon>Ackermannviridae</taxon>
        <taxon>Vapseptimavirus</taxon>
        <taxon>Vapseptimavirus VAP7</taxon>
    </lineage>
</organism>
<dbReference type="PANTHER" id="PTHR32114:SF2">
    <property type="entry name" value="ABC TRANSPORTER ABCH.3"/>
    <property type="match status" value="1"/>
</dbReference>
<dbReference type="SUPFAM" id="SSF52540">
    <property type="entry name" value="P-loop containing nucleoside triphosphate hydrolases"/>
    <property type="match status" value="1"/>
</dbReference>
<evidence type="ECO:0000256" key="2">
    <source>
        <dbReference type="SAM" id="MobiDB-lite"/>
    </source>
</evidence>
<dbReference type="PANTHER" id="PTHR32114">
    <property type="entry name" value="ABC TRANSPORTER ABCH.3"/>
    <property type="match status" value="1"/>
</dbReference>
<evidence type="ECO:0000313" key="4">
    <source>
        <dbReference type="Proteomes" id="UP000305753"/>
    </source>
</evidence>
<name>A0A4P2THA9_9CAUD</name>
<evidence type="ECO:0000256" key="1">
    <source>
        <dbReference type="SAM" id="Coils"/>
    </source>
</evidence>
<feature type="coiled-coil region" evidence="1">
    <location>
        <begin position="394"/>
        <end position="421"/>
    </location>
</feature>
<reference evidence="3 4" key="1">
    <citation type="submission" date="2018-05" db="EMBL/GenBank/DDBJ databases">
        <title>Whole genome sequencing of Vibrio phage VP-1.</title>
        <authorList>
            <person name="Nandita M."/>
            <person name="Bhat S.G."/>
        </authorList>
    </citation>
    <scope>NUCLEOTIDE SEQUENCE [LARGE SCALE GENOMIC DNA]</scope>
</reference>
<dbReference type="InterPro" id="IPR027417">
    <property type="entry name" value="P-loop_NTPase"/>
</dbReference>
<feature type="coiled-coil region" evidence="1">
    <location>
        <begin position="482"/>
        <end position="537"/>
    </location>
</feature>
<proteinExistence type="predicted"/>
<accession>A0A4P2THA9</accession>
<protein>
    <submittedName>
        <fullName evidence="3">Coil containing protein</fullName>
    </submittedName>
</protein>
<feature type="coiled-coil region" evidence="1">
    <location>
        <begin position="342"/>
        <end position="369"/>
    </location>
</feature>
<feature type="coiled-coil region" evidence="1">
    <location>
        <begin position="568"/>
        <end position="595"/>
    </location>
</feature>
<evidence type="ECO:0000313" key="3">
    <source>
        <dbReference type="EMBL" id="AWY10169.1"/>
    </source>
</evidence>
<feature type="coiled-coil region" evidence="1">
    <location>
        <begin position="619"/>
        <end position="667"/>
    </location>
</feature>
<keyword evidence="1" id="KW-0175">Coiled coil</keyword>
<feature type="region of interest" description="Disordered" evidence="2">
    <location>
        <begin position="233"/>
        <end position="256"/>
    </location>
</feature>
<dbReference type="Gene3D" id="3.40.50.300">
    <property type="entry name" value="P-loop containing nucleotide triphosphate hydrolases"/>
    <property type="match status" value="2"/>
</dbReference>
<dbReference type="SUPFAM" id="SSF75712">
    <property type="entry name" value="Rad50 coiled-coil Zn hook"/>
    <property type="match status" value="1"/>
</dbReference>
<dbReference type="EMBL" id="MH363700">
    <property type="protein sequence ID" value="AWY10169.1"/>
    <property type="molecule type" value="Genomic_DNA"/>
</dbReference>
<dbReference type="Proteomes" id="UP000305753">
    <property type="component" value="Segment"/>
</dbReference>
<dbReference type="Gene3D" id="1.10.287.510">
    <property type="entry name" value="Helix hairpin bin"/>
    <property type="match status" value="1"/>
</dbReference>
<sequence>MSQVNILSFMNAVSEANSDKPVEVPFAVNKAATKKLTIRRGRAKNFRSIGNHFVEIDFERNQSTLITSDDNGAGKSTLTIWLPYFVLLDKPYGKKATKPGMVNTINNKDCVCELEFFTNGTEYLVRRGIKPAVFDICKQVNGEWVRIEDEAAMADYQGYLLNILGLEKKSAEKILENIILLGLDKFHPFIEMSAGDRRILVESIWDLGIFSLMNEDIGKQQGQAKRQEELLVGQEQRDSMDLEHKTQRQHEYKEGVETSRADMKENINNAMNKIDDTKDAIESKSTELTSLVSERDDLENGVGKQLSADEQVLADAIKQVEDELSNVDVDSDVQVIASTASVKEKREAFEIAQDDLDKVKQEMIEIGEETKKPVIPSNAATELFDKRKAKESEAETLHQTIPGLEEEADQLQAEINKQNQLLTDGQKHISVFKSNIAETETKIAGLEKAIGDYADMTSCPTCHQEVTDEAKASVKDSAEPMLNEHRETLQKHRDGLERCEKLLAGIQEKIDTANTNLKAKREQIQQANRTVQTLMTEARQFGSDWDQMIASEKRERDNKLTADVTARYQETNQNVLDAQKALSTAEAELDIARKNVVSALRTTKFEKLNERKDELHVVRTEYTNKLNKLNNSIGMLELEIKNLKGTLAETEEQLTKLQERQASDDSKFNEGLRVRNKDVLNAKDKLAETQSEIQVNTKLQDDLKAARLLIGDKEIKADIVKQYLPFMNAKINEYLEALNIFVGFEIDENFEVSMNAPERKNQTLFSLSSGQRARINLAIMLAMREVGNLKSSIQCNLLTCDEIFECLSAQGAEEAVEMMKHKFPDQNIFVVTQRNEEFREHFENNIHLELKNGFTEIK</sequence>